<keyword evidence="2" id="KW-1185">Reference proteome</keyword>
<proteinExistence type="predicted"/>
<dbReference type="AlphaFoldDB" id="I7ASY5"/>
<sequence>MGFLYWVGKQALHRMSWKFLNVLKERTGMESITKEQIKGIRELVKKAQEWDEKKAQRHVMFSSKMSDEEYTNLWKVDSYIIDGNDKEKLKNLDQRTVFNNIMWLSRNVEKIDSNMKKFLGMHVWVVNYWIKTVGSATVRKFLRENNYSGEFVYFLYKYFNL</sequence>
<organism evidence="1 2">
    <name type="scientific">Encephalitozoon romaleae (strain SJ-2008)</name>
    <name type="common">Microsporidian parasite</name>
    <dbReference type="NCBI Taxonomy" id="1178016"/>
    <lineage>
        <taxon>Eukaryota</taxon>
        <taxon>Fungi</taxon>
        <taxon>Fungi incertae sedis</taxon>
        <taxon>Microsporidia</taxon>
        <taxon>Unikaryonidae</taxon>
        <taxon>Encephalitozoon</taxon>
    </lineage>
</organism>
<name>I7ASY5_ENCRO</name>
<dbReference type="HOGENOM" id="CLU_1768034_0_0_1"/>
<dbReference type="VEuPathDB" id="MicrosporidiaDB:EROM_081460"/>
<protein>
    <submittedName>
        <fullName evidence="1">Uncharacterized protein</fullName>
    </submittedName>
</protein>
<evidence type="ECO:0000313" key="1">
    <source>
        <dbReference type="EMBL" id="AFN83562.1"/>
    </source>
</evidence>
<gene>
    <name evidence="1" type="ordered locus">EROM_081460</name>
</gene>
<dbReference type="Proteomes" id="UP000010094">
    <property type="component" value="Chromosome VIII"/>
</dbReference>
<dbReference type="KEGG" id="ero:EROM_081460"/>
<accession>I7ASY5</accession>
<dbReference type="RefSeq" id="XP_009265059.1">
    <property type="nucleotide sequence ID" value="XM_009266784.1"/>
</dbReference>
<reference evidence="1 2" key="1">
    <citation type="journal article" date="2012" name="Proc. Natl. Acad. Sci. U.S.A.">
        <title>Gain and loss of multiple functionally related, horizontally transferred genes in the reduced genomes of two microsporidian parasites.</title>
        <authorList>
            <person name="Pombert J.-F."/>
            <person name="Selman M."/>
            <person name="Burki F."/>
            <person name="Bardell F.T."/>
            <person name="Farinelli L."/>
            <person name="Solter L.F."/>
            <person name="Whitman D.W."/>
            <person name="Weiss L.M."/>
            <person name="Corradi N."/>
            <person name="Keeling P.J."/>
        </authorList>
    </citation>
    <scope>NUCLEOTIDE SEQUENCE [LARGE SCALE GENOMIC DNA]</scope>
    <source>
        <strain evidence="1 2">SJ-2008</strain>
    </source>
</reference>
<dbReference type="OrthoDB" id="2190021at2759"/>
<dbReference type="GeneID" id="20521881"/>
<evidence type="ECO:0000313" key="2">
    <source>
        <dbReference type="Proteomes" id="UP000010094"/>
    </source>
</evidence>
<dbReference type="EMBL" id="CP003525">
    <property type="protein sequence ID" value="AFN83562.1"/>
    <property type="molecule type" value="Genomic_DNA"/>
</dbReference>